<dbReference type="Proteomes" id="UP000253562">
    <property type="component" value="Unassembled WGS sequence"/>
</dbReference>
<name>A0A368KVT9_9BACT</name>
<organism evidence="6 7">
    <name type="scientific">Bremerella cremea</name>
    <dbReference type="NCBI Taxonomy" id="1031537"/>
    <lineage>
        <taxon>Bacteria</taxon>
        <taxon>Pseudomonadati</taxon>
        <taxon>Planctomycetota</taxon>
        <taxon>Planctomycetia</taxon>
        <taxon>Pirellulales</taxon>
        <taxon>Pirellulaceae</taxon>
        <taxon>Bremerella</taxon>
    </lineage>
</organism>
<dbReference type="SUPFAM" id="SSF52833">
    <property type="entry name" value="Thioredoxin-like"/>
    <property type="match status" value="1"/>
</dbReference>
<reference evidence="6 7" key="1">
    <citation type="submission" date="2018-07" db="EMBL/GenBank/DDBJ databases">
        <title>Comparative genomes isolates from brazilian mangrove.</title>
        <authorList>
            <person name="De Araujo J.E."/>
            <person name="Taketani R.G."/>
            <person name="Silva M.C.P."/>
            <person name="Lourenco M.V."/>
            <person name="Oliveira V.M."/>
            <person name="Andreote F.D."/>
        </authorList>
    </citation>
    <scope>NUCLEOTIDE SEQUENCE [LARGE SCALE GENOMIC DNA]</scope>
    <source>
        <strain evidence="6 7">HEX PRIS-MGV</strain>
    </source>
</reference>
<evidence type="ECO:0000313" key="6">
    <source>
        <dbReference type="EMBL" id="RCS53002.1"/>
    </source>
</evidence>
<evidence type="ECO:0000313" key="7">
    <source>
        <dbReference type="Proteomes" id="UP000253562"/>
    </source>
</evidence>
<dbReference type="RefSeq" id="WP_114368426.1">
    <property type="nucleotide sequence ID" value="NZ_QPEX01000011.1"/>
</dbReference>
<feature type="domain" description="Thioredoxin" evidence="5">
    <location>
        <begin position="226"/>
        <end position="367"/>
    </location>
</feature>
<dbReference type="InterPro" id="IPR013766">
    <property type="entry name" value="Thioredoxin_domain"/>
</dbReference>
<dbReference type="PROSITE" id="PS51352">
    <property type="entry name" value="THIOREDOXIN_2"/>
    <property type="match status" value="1"/>
</dbReference>
<evidence type="ECO:0000256" key="4">
    <source>
        <dbReference type="ARBA" id="ARBA00023284"/>
    </source>
</evidence>
<evidence type="ECO:0000256" key="3">
    <source>
        <dbReference type="ARBA" id="ARBA00023157"/>
    </source>
</evidence>
<keyword evidence="3" id="KW-1015">Disulfide bond</keyword>
<dbReference type="InterPro" id="IPR050553">
    <property type="entry name" value="Thioredoxin_ResA/DsbE_sf"/>
</dbReference>
<evidence type="ECO:0000256" key="2">
    <source>
        <dbReference type="ARBA" id="ARBA00022748"/>
    </source>
</evidence>
<dbReference type="InterPro" id="IPR000866">
    <property type="entry name" value="AhpC/TSA"/>
</dbReference>
<comment type="caution">
    <text evidence="6">The sequence shown here is derived from an EMBL/GenBank/DDBJ whole genome shotgun (WGS) entry which is preliminary data.</text>
</comment>
<dbReference type="PANTHER" id="PTHR42852:SF6">
    <property type="entry name" value="THIOL:DISULFIDE INTERCHANGE PROTEIN DSBE"/>
    <property type="match status" value="1"/>
</dbReference>
<dbReference type="Gene3D" id="3.40.30.10">
    <property type="entry name" value="Glutaredoxin"/>
    <property type="match status" value="1"/>
</dbReference>
<dbReference type="CDD" id="cd02966">
    <property type="entry name" value="TlpA_like_family"/>
    <property type="match status" value="1"/>
</dbReference>
<dbReference type="InterPro" id="IPR036249">
    <property type="entry name" value="Thioredoxin-like_sf"/>
</dbReference>
<dbReference type="AlphaFoldDB" id="A0A368KVT9"/>
<gene>
    <name evidence="6" type="ORF">DTL42_09320</name>
</gene>
<accession>A0A368KVT9</accession>
<proteinExistence type="predicted"/>
<keyword evidence="2" id="KW-0201">Cytochrome c-type biogenesis</keyword>
<keyword evidence="4" id="KW-0676">Redox-active center</keyword>
<evidence type="ECO:0000259" key="5">
    <source>
        <dbReference type="PROSITE" id="PS51352"/>
    </source>
</evidence>
<dbReference type="GO" id="GO:0016209">
    <property type="term" value="F:antioxidant activity"/>
    <property type="evidence" value="ECO:0007669"/>
    <property type="project" value="InterPro"/>
</dbReference>
<dbReference type="GO" id="GO:0030313">
    <property type="term" value="C:cell envelope"/>
    <property type="evidence" value="ECO:0007669"/>
    <property type="project" value="UniProtKB-SubCell"/>
</dbReference>
<evidence type="ECO:0000256" key="1">
    <source>
        <dbReference type="ARBA" id="ARBA00004196"/>
    </source>
</evidence>
<dbReference type="OrthoDB" id="252709at2"/>
<dbReference type="EMBL" id="QPEX01000011">
    <property type="protein sequence ID" value="RCS53002.1"/>
    <property type="molecule type" value="Genomic_DNA"/>
</dbReference>
<protein>
    <submittedName>
        <fullName evidence="6">TlpA family protein disulfide reductase</fullName>
    </submittedName>
</protein>
<dbReference type="Pfam" id="PF00578">
    <property type="entry name" value="AhpC-TSA"/>
    <property type="match status" value="1"/>
</dbReference>
<dbReference type="GO" id="GO:0017004">
    <property type="term" value="P:cytochrome complex assembly"/>
    <property type="evidence" value="ECO:0007669"/>
    <property type="project" value="UniProtKB-KW"/>
</dbReference>
<dbReference type="GO" id="GO:0016491">
    <property type="term" value="F:oxidoreductase activity"/>
    <property type="evidence" value="ECO:0007669"/>
    <property type="project" value="InterPro"/>
</dbReference>
<comment type="subcellular location">
    <subcellularLocation>
        <location evidence="1">Cell envelope</location>
    </subcellularLocation>
</comment>
<dbReference type="PANTHER" id="PTHR42852">
    <property type="entry name" value="THIOL:DISULFIDE INTERCHANGE PROTEIN DSBE"/>
    <property type="match status" value="1"/>
</dbReference>
<sequence>MHRGWLTYIAALLLIGLSHGLPAFGEEETPPPSTVTAEDFQPNSFEEGLTQVETYLRDQSDKSVSTQDRLQQGLKMLDQVWQLDSAAAPKKKLIWMRFSLRMGLAGMGDEKNLDLLAAELKKASEHEDAEVSAEAVNAGLTLEMLLLRQQPPQQRLAVLKEKAQEIKAMETGPLSAKLGMTLVKNLEIVPDKDQAALMTDSLASHFAKSSDESIQKIATDMQGYARRINLKGNTMRVVGKKLDGSDINWASYKGKFVLVDFWATWCGPCISEFPGMKKLYETYHEHGFEIVGISLDDSKSDVEQFIAAREIPWTIICNAHGDDYQGFSDENARYYGINAIPQMIFVGQDGIVIDTEARGERLEELLAEAFPDVEVPQETTETTTTNVVTE</sequence>